<dbReference type="GO" id="GO:0008033">
    <property type="term" value="P:tRNA processing"/>
    <property type="evidence" value="ECO:0007669"/>
    <property type="project" value="UniProtKB-KW"/>
</dbReference>
<evidence type="ECO:0000256" key="5">
    <source>
        <dbReference type="ARBA" id="ARBA00034489"/>
    </source>
</evidence>
<evidence type="ECO:0000313" key="10">
    <source>
        <dbReference type="Proteomes" id="UP001603857"/>
    </source>
</evidence>
<evidence type="ECO:0000259" key="8">
    <source>
        <dbReference type="SMART" id="SM01144"/>
    </source>
</evidence>
<dbReference type="InterPro" id="IPR039262">
    <property type="entry name" value="DTWD2/TAPT"/>
</dbReference>
<feature type="compositionally biased region" description="Low complexity" evidence="7">
    <location>
        <begin position="23"/>
        <end position="35"/>
    </location>
</feature>
<feature type="domain" description="DTW" evidence="8">
    <location>
        <begin position="19"/>
        <end position="194"/>
    </location>
</feature>
<comment type="similarity">
    <text evidence="5">Belongs to the TDD superfamily. DTWD2 family.</text>
</comment>
<keyword evidence="4" id="KW-0819">tRNA processing</keyword>
<evidence type="ECO:0000256" key="4">
    <source>
        <dbReference type="ARBA" id="ARBA00022694"/>
    </source>
</evidence>
<dbReference type="Proteomes" id="UP001603857">
    <property type="component" value="Unassembled WGS sequence"/>
</dbReference>
<dbReference type="GO" id="GO:0016432">
    <property type="term" value="F:tRNA-uridine aminocarboxypropyltransferase activity"/>
    <property type="evidence" value="ECO:0007669"/>
    <property type="project" value="UniProtKB-EC"/>
</dbReference>
<evidence type="ECO:0000256" key="1">
    <source>
        <dbReference type="ARBA" id="ARBA00012386"/>
    </source>
</evidence>
<name>A0ABD1LB37_9FABA</name>
<keyword evidence="3" id="KW-0949">S-adenosyl-L-methionine</keyword>
<evidence type="ECO:0000256" key="2">
    <source>
        <dbReference type="ARBA" id="ARBA00022679"/>
    </source>
</evidence>
<feature type="compositionally biased region" description="Pro residues" evidence="7">
    <location>
        <begin position="36"/>
        <end position="65"/>
    </location>
</feature>
<dbReference type="PANTHER" id="PTHR21392">
    <property type="entry name" value="TRNA-URIDINE AMINOCARBOXYPROPYLTRANSFERASE 2"/>
    <property type="match status" value="1"/>
</dbReference>
<organism evidence="9 10">
    <name type="scientific">Flemingia macrophylla</name>
    <dbReference type="NCBI Taxonomy" id="520843"/>
    <lineage>
        <taxon>Eukaryota</taxon>
        <taxon>Viridiplantae</taxon>
        <taxon>Streptophyta</taxon>
        <taxon>Embryophyta</taxon>
        <taxon>Tracheophyta</taxon>
        <taxon>Spermatophyta</taxon>
        <taxon>Magnoliopsida</taxon>
        <taxon>eudicotyledons</taxon>
        <taxon>Gunneridae</taxon>
        <taxon>Pentapetalae</taxon>
        <taxon>rosids</taxon>
        <taxon>fabids</taxon>
        <taxon>Fabales</taxon>
        <taxon>Fabaceae</taxon>
        <taxon>Papilionoideae</taxon>
        <taxon>50 kb inversion clade</taxon>
        <taxon>NPAAA clade</taxon>
        <taxon>indigoferoid/millettioid clade</taxon>
        <taxon>Phaseoleae</taxon>
        <taxon>Flemingia</taxon>
    </lineage>
</organism>
<dbReference type="InterPro" id="IPR005636">
    <property type="entry name" value="DTW"/>
</dbReference>
<evidence type="ECO:0000256" key="6">
    <source>
        <dbReference type="ARBA" id="ARBA00048718"/>
    </source>
</evidence>
<feature type="region of interest" description="Disordered" evidence="7">
    <location>
        <begin position="1"/>
        <end position="65"/>
    </location>
</feature>
<gene>
    <name evidence="9" type="ORF">Fmac_029714</name>
</gene>
<dbReference type="PANTHER" id="PTHR21392:SF0">
    <property type="entry name" value="TRNA-URIDINE AMINOCARBOXYPROPYLTRANSFERASE 2"/>
    <property type="match status" value="1"/>
</dbReference>
<dbReference type="EC" id="2.5.1.25" evidence="1"/>
<accession>A0ABD1LB37</accession>
<keyword evidence="2" id="KW-0808">Transferase</keyword>
<comment type="catalytic activity">
    <reaction evidence="6">
        <text>a uridine in tRNA + S-adenosyl-L-methionine = a 3-[(3S)-3-amino-3-carboxypropyl]uridine in tRNA + S-methyl-5'-thioadenosine + H(+)</text>
        <dbReference type="Rhea" id="RHEA:62432"/>
        <dbReference type="Rhea" id="RHEA-COMP:13339"/>
        <dbReference type="Rhea" id="RHEA-COMP:16092"/>
        <dbReference type="ChEBI" id="CHEBI:15378"/>
        <dbReference type="ChEBI" id="CHEBI:17509"/>
        <dbReference type="ChEBI" id="CHEBI:59789"/>
        <dbReference type="ChEBI" id="CHEBI:65315"/>
        <dbReference type="ChEBI" id="CHEBI:82930"/>
        <dbReference type="EC" id="2.5.1.25"/>
    </reaction>
</comment>
<protein>
    <recommendedName>
        <fullName evidence="1">tRNA-uridine aminocarboxypropyltransferase</fullName>
        <ecNumber evidence="1">2.5.1.25</ecNumber>
    </recommendedName>
</protein>
<evidence type="ECO:0000256" key="7">
    <source>
        <dbReference type="SAM" id="MobiDB-lite"/>
    </source>
</evidence>
<sequence length="217" mass="23116">MPAALACVSATRSPFTPSPPPRASSSFSTPTRPATSSPPPPSSPAPSSTPPPSPPAASAPASPPPRRLSPALYLFPATPATDLSALRPSHLPPGLLLIAFDATWNHAREMLKASEPFLSSFATRVSLPVDESLAGGTIFDSDLILRKEPYAGCVTTMEAVARALRVLEPNGLQVEDRLIGILREMVRLQARFLKPVKSRPKLLKKKLEGKQKSEVSE</sequence>
<dbReference type="EMBL" id="JBGMDY010000010">
    <property type="protein sequence ID" value="KAL2320745.1"/>
    <property type="molecule type" value="Genomic_DNA"/>
</dbReference>
<proteinExistence type="inferred from homology"/>
<dbReference type="AlphaFoldDB" id="A0ABD1LB37"/>
<evidence type="ECO:0000256" key="3">
    <source>
        <dbReference type="ARBA" id="ARBA00022691"/>
    </source>
</evidence>
<reference evidence="9 10" key="1">
    <citation type="submission" date="2024-08" db="EMBL/GenBank/DDBJ databases">
        <title>Insights into the chromosomal genome structure of Flemingia macrophylla.</title>
        <authorList>
            <person name="Ding Y."/>
            <person name="Zhao Y."/>
            <person name="Bi W."/>
            <person name="Wu M."/>
            <person name="Zhao G."/>
            <person name="Gong Y."/>
            <person name="Li W."/>
            <person name="Zhang P."/>
        </authorList>
    </citation>
    <scope>NUCLEOTIDE SEQUENCE [LARGE SCALE GENOMIC DNA]</scope>
    <source>
        <strain evidence="9">DYQJB</strain>
        <tissue evidence="9">Leaf</tissue>
    </source>
</reference>
<dbReference type="SMART" id="SM01144">
    <property type="entry name" value="DTW"/>
    <property type="match status" value="1"/>
</dbReference>
<keyword evidence="10" id="KW-1185">Reference proteome</keyword>
<comment type="caution">
    <text evidence="9">The sequence shown here is derived from an EMBL/GenBank/DDBJ whole genome shotgun (WGS) entry which is preliminary data.</text>
</comment>
<dbReference type="Pfam" id="PF03942">
    <property type="entry name" value="DTW"/>
    <property type="match status" value="1"/>
</dbReference>
<evidence type="ECO:0000313" key="9">
    <source>
        <dbReference type="EMBL" id="KAL2320745.1"/>
    </source>
</evidence>